<dbReference type="InterPro" id="IPR017853">
    <property type="entry name" value="GH"/>
</dbReference>
<proteinExistence type="predicted"/>
<protein>
    <recommendedName>
        <fullName evidence="3">Cellulase (Glycosyl hydrolase family 5)</fullName>
    </recommendedName>
</protein>
<comment type="caution">
    <text evidence="1">The sequence shown here is derived from an EMBL/GenBank/DDBJ whole genome shotgun (WGS) entry which is preliminary data.</text>
</comment>
<keyword evidence="2" id="KW-1185">Reference proteome</keyword>
<dbReference type="Proteomes" id="UP000319804">
    <property type="component" value="Unassembled WGS sequence"/>
</dbReference>
<dbReference type="InterPro" id="IPR029062">
    <property type="entry name" value="Class_I_gatase-like"/>
</dbReference>
<name>A0A4Y3UNQ7_9MICO</name>
<accession>A0A4Y3UNQ7</accession>
<dbReference type="Gene3D" id="3.40.50.880">
    <property type="match status" value="1"/>
</dbReference>
<sequence length="620" mass="67464">MADGTPSRTPGGEDRTRLLGVNYHPSAQGIDYWRDFDREMIAADLGAMSDAGFDLVRVFLFWLDVEPELGRYDEAVLDRLVWFVEEARTHGLKVLCSVLTVWMNGQLFEPDWFEGRSLWRDEPLRRRAEALLETVAARLRGASVWAYDLGDELPHSRRAETSALSGAQVKEWWRSLAAAVRRGDPSASVIQCSDGSALAGEDAFHPAFADALDAVGVHGFPLWSPYRLESNASQRSSRLVGFLAGWASAWGPALVDEIGCYSAANEIEADYLALAIPAAWYRGAEAVIVWCWQDFTTANEPYERRANERLVGLVDRNGVAKPQLAAVQEAAALWHGLGDAVPAPANADILLPTPQRETASYLTTGHGAADPARAAFTAHMLASQAHISHRFAAAVAESPPSLLIAPCWPAMTLSLQQRLIDYVRDGGTLWYSAGSLLDGFPGEELCGAELRDFALEPERQRDVVVGDVGFRLRLPAGQRQVLRPTRATAVARFAEGDPVLLANTLGRGTVFYSPVALESALCGPGLVEQHPWWHFYRDAALAAGIDLPFAALPPAVETLELLDARDTPGALLLNHGSEHVEATIDGRQVVLPPRASRAWWSTALVGESQAAAPRARTEGS</sequence>
<dbReference type="RefSeq" id="WP_141380397.1">
    <property type="nucleotide sequence ID" value="NZ_BJNA01000022.1"/>
</dbReference>
<dbReference type="Gene3D" id="3.20.20.80">
    <property type="entry name" value="Glycosidases"/>
    <property type="match status" value="1"/>
</dbReference>
<dbReference type="AlphaFoldDB" id="A0A4Y3UNQ7"/>
<dbReference type="OrthoDB" id="9765195at2"/>
<evidence type="ECO:0008006" key="3">
    <source>
        <dbReference type="Google" id="ProtNLM"/>
    </source>
</evidence>
<reference evidence="1 2" key="1">
    <citation type="submission" date="2019-06" db="EMBL/GenBank/DDBJ databases">
        <title>Sequencing the genomes of 1000 actinobacteria strains.</title>
        <authorList>
            <person name="Klenk H.-P."/>
        </authorList>
    </citation>
    <scope>NUCLEOTIDE SEQUENCE [LARGE SCALE GENOMIC DNA]</scope>
    <source>
        <strain evidence="1 2">DSM 20427</strain>
    </source>
</reference>
<gene>
    <name evidence="1" type="ORF">FHX68_3055</name>
</gene>
<dbReference type="SUPFAM" id="SSF51445">
    <property type="entry name" value="(Trans)glycosidases"/>
    <property type="match status" value="1"/>
</dbReference>
<dbReference type="EMBL" id="VFPS01000008">
    <property type="protein sequence ID" value="TQM90251.1"/>
    <property type="molecule type" value="Genomic_DNA"/>
</dbReference>
<evidence type="ECO:0000313" key="2">
    <source>
        <dbReference type="Proteomes" id="UP000319804"/>
    </source>
</evidence>
<organism evidence="1 2">
    <name type="scientific">Microbacterium lacticum</name>
    <dbReference type="NCBI Taxonomy" id="33885"/>
    <lineage>
        <taxon>Bacteria</taxon>
        <taxon>Bacillati</taxon>
        <taxon>Actinomycetota</taxon>
        <taxon>Actinomycetes</taxon>
        <taxon>Micrococcales</taxon>
        <taxon>Microbacteriaceae</taxon>
        <taxon>Microbacterium</taxon>
    </lineage>
</organism>
<evidence type="ECO:0000313" key="1">
    <source>
        <dbReference type="EMBL" id="TQM90251.1"/>
    </source>
</evidence>